<evidence type="ECO:0000259" key="1">
    <source>
        <dbReference type="PROSITE" id="PS51819"/>
    </source>
</evidence>
<name>A0A9X4NP04_9BURK</name>
<dbReference type="SUPFAM" id="SSF54593">
    <property type="entry name" value="Glyoxalase/Bleomycin resistance protein/Dihydroxybiphenyl dioxygenase"/>
    <property type="match status" value="1"/>
</dbReference>
<dbReference type="InterPro" id="IPR037523">
    <property type="entry name" value="VOC_core"/>
</dbReference>
<dbReference type="Pfam" id="PF18029">
    <property type="entry name" value="Glyoxalase_6"/>
    <property type="match status" value="1"/>
</dbReference>
<dbReference type="Proteomes" id="UP001152876">
    <property type="component" value="Unassembled WGS sequence"/>
</dbReference>
<dbReference type="EMBL" id="AOGK01000004">
    <property type="protein sequence ID" value="MDG5974920.1"/>
    <property type="molecule type" value="Genomic_DNA"/>
</dbReference>
<feature type="domain" description="VOC" evidence="1">
    <location>
        <begin position="1"/>
        <end position="124"/>
    </location>
</feature>
<dbReference type="RefSeq" id="WP_068173651.1">
    <property type="nucleotide sequence ID" value="NZ_AOGK01000004.1"/>
</dbReference>
<proteinExistence type="predicted"/>
<dbReference type="Gene3D" id="3.10.180.10">
    <property type="entry name" value="2,3-Dihydroxybiphenyl 1,2-Dioxygenase, domain 1"/>
    <property type="match status" value="1"/>
</dbReference>
<dbReference type="PROSITE" id="PS51819">
    <property type="entry name" value="VOC"/>
    <property type="match status" value="1"/>
</dbReference>
<protein>
    <submittedName>
        <fullName evidence="2">Lyase</fullName>
    </submittedName>
</protein>
<reference evidence="2" key="1">
    <citation type="submission" date="2013-01" db="EMBL/GenBank/DDBJ databases">
        <title>Genome draft of Hydrogenophaga taeniospiralis 2K1.</title>
        <authorList>
            <person name="Gomila M."/>
            <person name="Lalucat J."/>
        </authorList>
    </citation>
    <scope>NUCLEOTIDE SEQUENCE</scope>
    <source>
        <strain evidence="2">CCUG 15921</strain>
    </source>
</reference>
<gene>
    <name evidence="2" type="ORF">H010_06615</name>
</gene>
<dbReference type="GO" id="GO:0016829">
    <property type="term" value="F:lyase activity"/>
    <property type="evidence" value="ECO:0007669"/>
    <property type="project" value="UniProtKB-KW"/>
</dbReference>
<evidence type="ECO:0000313" key="2">
    <source>
        <dbReference type="EMBL" id="MDG5974920.1"/>
    </source>
</evidence>
<dbReference type="AlphaFoldDB" id="A0A9X4NP04"/>
<accession>A0A9X4NP04</accession>
<keyword evidence="3" id="KW-1185">Reference proteome</keyword>
<sequence>MELLVNIDVDDLDKALRFYTSAFDLQVGRRFGADGVELLGASSAIYLLVKPAGSPATQASSQVRDYGRHWTPVHLDLVVADIDAAVQRALNAGAILEAAVRSSSWGKIALMADPFGHGFCLLQFVGRGYDEIATAE</sequence>
<organism evidence="2 3">
    <name type="scientific">Hydrogenophaga taeniospiralis CCUG 15921</name>
    <dbReference type="NCBI Taxonomy" id="1281780"/>
    <lineage>
        <taxon>Bacteria</taxon>
        <taxon>Pseudomonadati</taxon>
        <taxon>Pseudomonadota</taxon>
        <taxon>Betaproteobacteria</taxon>
        <taxon>Burkholderiales</taxon>
        <taxon>Comamonadaceae</taxon>
        <taxon>Hydrogenophaga</taxon>
    </lineage>
</organism>
<dbReference type="OrthoDB" id="5522469at2"/>
<dbReference type="InterPro" id="IPR029068">
    <property type="entry name" value="Glyas_Bleomycin-R_OHBP_Dase"/>
</dbReference>
<dbReference type="InterPro" id="IPR041581">
    <property type="entry name" value="Glyoxalase_6"/>
</dbReference>
<keyword evidence="2" id="KW-0456">Lyase</keyword>
<comment type="caution">
    <text evidence="2">The sequence shown here is derived from an EMBL/GenBank/DDBJ whole genome shotgun (WGS) entry which is preliminary data.</text>
</comment>
<evidence type="ECO:0000313" key="3">
    <source>
        <dbReference type="Proteomes" id="UP001152876"/>
    </source>
</evidence>